<organism evidence="5 6">
    <name type="scientific">Pseudorhodoferax soli</name>
    <dbReference type="NCBI Taxonomy" id="545864"/>
    <lineage>
        <taxon>Bacteria</taxon>
        <taxon>Pseudomonadati</taxon>
        <taxon>Pseudomonadota</taxon>
        <taxon>Betaproteobacteria</taxon>
        <taxon>Burkholderiales</taxon>
        <taxon>Comamonadaceae</taxon>
    </lineage>
</organism>
<keyword evidence="2" id="KW-0238">DNA-binding</keyword>
<dbReference type="GO" id="GO:0003700">
    <property type="term" value="F:DNA-binding transcription factor activity"/>
    <property type="evidence" value="ECO:0007669"/>
    <property type="project" value="TreeGrafter"/>
</dbReference>
<dbReference type="PANTHER" id="PTHR24567:SF26">
    <property type="entry name" value="REGULATORY PROTEIN YEIL"/>
    <property type="match status" value="1"/>
</dbReference>
<evidence type="ECO:0000256" key="3">
    <source>
        <dbReference type="ARBA" id="ARBA00023163"/>
    </source>
</evidence>
<dbReference type="RefSeq" id="WP_245965856.1">
    <property type="nucleotide sequence ID" value="NZ_QPJK01000007.1"/>
</dbReference>
<feature type="domain" description="HTH crp-type" evidence="4">
    <location>
        <begin position="161"/>
        <end position="234"/>
    </location>
</feature>
<dbReference type="GO" id="GO:0005829">
    <property type="term" value="C:cytosol"/>
    <property type="evidence" value="ECO:0007669"/>
    <property type="project" value="TreeGrafter"/>
</dbReference>
<dbReference type="InterPro" id="IPR012318">
    <property type="entry name" value="HTH_CRP"/>
</dbReference>
<dbReference type="InterPro" id="IPR050397">
    <property type="entry name" value="Env_Response_Regulators"/>
</dbReference>
<dbReference type="Proteomes" id="UP000252884">
    <property type="component" value="Unassembled WGS sequence"/>
</dbReference>
<dbReference type="InterPro" id="IPR000595">
    <property type="entry name" value="cNMP-bd_dom"/>
</dbReference>
<evidence type="ECO:0000256" key="2">
    <source>
        <dbReference type="ARBA" id="ARBA00023125"/>
    </source>
</evidence>
<dbReference type="InterPro" id="IPR036388">
    <property type="entry name" value="WH-like_DNA-bd_sf"/>
</dbReference>
<dbReference type="AlphaFoldDB" id="A0A368XRX9"/>
<reference evidence="5 6" key="1">
    <citation type="submission" date="2018-07" db="EMBL/GenBank/DDBJ databases">
        <title>Genomic Encyclopedia of Type Strains, Phase IV (KMG-IV): sequencing the most valuable type-strain genomes for metagenomic binning, comparative biology and taxonomic classification.</title>
        <authorList>
            <person name="Goeker M."/>
        </authorList>
    </citation>
    <scope>NUCLEOTIDE SEQUENCE [LARGE SCALE GENOMIC DNA]</scope>
    <source>
        <strain evidence="5 6">DSM 21634</strain>
    </source>
</reference>
<keyword evidence="1" id="KW-0805">Transcription regulation</keyword>
<gene>
    <name evidence="5" type="ORF">DES41_107286</name>
</gene>
<evidence type="ECO:0000313" key="6">
    <source>
        <dbReference type="Proteomes" id="UP000252884"/>
    </source>
</evidence>
<dbReference type="InterPro" id="IPR036390">
    <property type="entry name" value="WH_DNA-bd_sf"/>
</dbReference>
<dbReference type="PROSITE" id="PS51063">
    <property type="entry name" value="HTH_CRP_2"/>
    <property type="match status" value="1"/>
</dbReference>
<name>A0A368XRX9_9BURK</name>
<evidence type="ECO:0000313" key="5">
    <source>
        <dbReference type="EMBL" id="RCW68764.1"/>
    </source>
</evidence>
<keyword evidence="3" id="KW-0804">Transcription</keyword>
<proteinExistence type="predicted"/>
<protein>
    <submittedName>
        <fullName evidence="5">Crp/Fnr family transcriptional regulator</fullName>
    </submittedName>
</protein>
<sequence length="243" mass="26920">MTQTDPTLADGTDSAALMTRALRLVQLFSTWPDARLAQLIRSARLHRYTRRTQLLSDDRHKRELLAVVSGCLEISSSSAQGRKYVNTLLGAGQVAPLVRLLDDVPLPYDYHAHEDSVIVHLPCDAVIAVLDAEPVLWRGVAQLALQRQRQSVALLQNQMLAPVRARVAATLLSLAQIYGAQDQGGLDLRVRLSQNDLAAMLSLSRQTINKELGRLVEEAVIERRYKHITIVDGEALRRIAALP</sequence>
<dbReference type="Gene3D" id="2.60.120.10">
    <property type="entry name" value="Jelly Rolls"/>
    <property type="match status" value="1"/>
</dbReference>
<dbReference type="Pfam" id="PF13545">
    <property type="entry name" value="HTH_Crp_2"/>
    <property type="match status" value="1"/>
</dbReference>
<dbReference type="SUPFAM" id="SSF46785">
    <property type="entry name" value="Winged helix' DNA-binding domain"/>
    <property type="match status" value="1"/>
</dbReference>
<dbReference type="EMBL" id="QPJK01000007">
    <property type="protein sequence ID" value="RCW68764.1"/>
    <property type="molecule type" value="Genomic_DNA"/>
</dbReference>
<dbReference type="InterPro" id="IPR018490">
    <property type="entry name" value="cNMP-bd_dom_sf"/>
</dbReference>
<evidence type="ECO:0000259" key="4">
    <source>
        <dbReference type="PROSITE" id="PS51063"/>
    </source>
</evidence>
<dbReference type="SUPFAM" id="SSF51206">
    <property type="entry name" value="cAMP-binding domain-like"/>
    <property type="match status" value="1"/>
</dbReference>
<accession>A0A368XRX9</accession>
<dbReference type="PANTHER" id="PTHR24567">
    <property type="entry name" value="CRP FAMILY TRANSCRIPTIONAL REGULATORY PROTEIN"/>
    <property type="match status" value="1"/>
</dbReference>
<dbReference type="InterPro" id="IPR014710">
    <property type="entry name" value="RmlC-like_jellyroll"/>
</dbReference>
<dbReference type="Pfam" id="PF00027">
    <property type="entry name" value="cNMP_binding"/>
    <property type="match status" value="1"/>
</dbReference>
<dbReference type="Gene3D" id="1.10.10.10">
    <property type="entry name" value="Winged helix-like DNA-binding domain superfamily/Winged helix DNA-binding domain"/>
    <property type="match status" value="1"/>
</dbReference>
<comment type="caution">
    <text evidence="5">The sequence shown here is derived from an EMBL/GenBank/DDBJ whole genome shotgun (WGS) entry which is preliminary data.</text>
</comment>
<dbReference type="SMART" id="SM00419">
    <property type="entry name" value="HTH_CRP"/>
    <property type="match status" value="1"/>
</dbReference>
<dbReference type="GO" id="GO:0003677">
    <property type="term" value="F:DNA binding"/>
    <property type="evidence" value="ECO:0007669"/>
    <property type="project" value="UniProtKB-KW"/>
</dbReference>
<dbReference type="CDD" id="cd00038">
    <property type="entry name" value="CAP_ED"/>
    <property type="match status" value="1"/>
</dbReference>
<keyword evidence="6" id="KW-1185">Reference proteome</keyword>
<evidence type="ECO:0000256" key="1">
    <source>
        <dbReference type="ARBA" id="ARBA00023015"/>
    </source>
</evidence>